<dbReference type="HAMAP" id="MF_01283">
    <property type="entry name" value="RibBA"/>
    <property type="match status" value="1"/>
</dbReference>
<dbReference type="CDD" id="cd00641">
    <property type="entry name" value="GTP_cyclohydro2"/>
    <property type="match status" value="1"/>
</dbReference>
<dbReference type="InterPro" id="IPR000926">
    <property type="entry name" value="RibA"/>
</dbReference>
<comment type="function">
    <text evidence="3 19">Catalyzes the conversion of D-ribulose 5-phosphate to formate and 3,4-dihydroxy-2-butanone 4-phosphate.</text>
</comment>
<dbReference type="GO" id="GO:0009231">
    <property type="term" value="P:riboflavin biosynthetic process"/>
    <property type="evidence" value="ECO:0007669"/>
    <property type="project" value="UniProtKB-UniRule"/>
</dbReference>
<keyword evidence="7 19" id="KW-0686">Riboflavin biosynthesis</keyword>
<reference evidence="21 22" key="1">
    <citation type="submission" date="2015-09" db="EMBL/GenBank/DDBJ databases">
        <title>Identification and resolution of microdiversity through metagenomic sequencing of parallel consortia.</title>
        <authorList>
            <person name="Nelson W.C."/>
            <person name="Romine M.F."/>
            <person name="Lindemann S.R."/>
        </authorList>
    </citation>
    <scope>NUCLEOTIDE SEQUENCE [LARGE SCALE GENOMIC DNA]</scope>
    <source>
        <strain evidence="21">Ana</strain>
    </source>
</reference>
<keyword evidence="16 19" id="KW-0511">Multifunctional enzyme</keyword>
<evidence type="ECO:0000256" key="10">
    <source>
        <dbReference type="ARBA" id="ARBA00022801"/>
    </source>
</evidence>
<dbReference type="NCBIfam" id="NF006806">
    <property type="entry name" value="PRK09319.1"/>
    <property type="match status" value="1"/>
</dbReference>
<evidence type="ECO:0000256" key="19">
    <source>
        <dbReference type="HAMAP-Rule" id="MF_01283"/>
    </source>
</evidence>
<feature type="binding site" evidence="19">
    <location>
        <position position="313"/>
    </location>
    <ligand>
        <name>Zn(2+)</name>
        <dbReference type="ChEBI" id="CHEBI:29105"/>
        <note>catalytic</note>
    </ligand>
</feature>
<dbReference type="FunFam" id="3.40.50.10990:FF:000001">
    <property type="entry name" value="Riboflavin biosynthesis protein RibBA"/>
    <property type="match status" value="1"/>
</dbReference>
<keyword evidence="13 19" id="KW-0342">GTP-binding</keyword>
<evidence type="ECO:0000256" key="4">
    <source>
        <dbReference type="ARBA" id="ARBA00004853"/>
    </source>
</evidence>
<feature type="binding site" evidence="19">
    <location>
        <position position="311"/>
    </location>
    <ligand>
        <name>Zn(2+)</name>
        <dbReference type="ChEBI" id="CHEBI:29105"/>
        <note>catalytic</note>
    </ligand>
</feature>
<keyword evidence="15 19" id="KW-0456">Lyase</keyword>
<dbReference type="HAMAP" id="MF_00180">
    <property type="entry name" value="RibB"/>
    <property type="match status" value="1"/>
</dbReference>
<keyword evidence="8 19" id="KW-0479">Metal-binding</keyword>
<feature type="binding site" evidence="19">
    <location>
        <position position="360"/>
    </location>
    <ligand>
        <name>GTP</name>
        <dbReference type="ChEBI" id="CHEBI:37565"/>
    </ligand>
</feature>
<dbReference type="Gene3D" id="3.90.870.10">
    <property type="entry name" value="DHBP synthase"/>
    <property type="match status" value="1"/>
</dbReference>
<dbReference type="Pfam" id="PF00926">
    <property type="entry name" value="DHBP_synthase"/>
    <property type="match status" value="1"/>
</dbReference>
<evidence type="ECO:0000256" key="3">
    <source>
        <dbReference type="ARBA" id="ARBA00002284"/>
    </source>
</evidence>
<feature type="active site" description="Nucleophile; for GTP cyclohydrolase activity" evidence="19">
    <location>
        <position position="374"/>
    </location>
</feature>
<feature type="domain" description="GTP cyclohydrolase II" evidence="20">
    <location>
        <begin position="249"/>
        <end position="416"/>
    </location>
</feature>
<feature type="site" description="Essential for DHBP synthase activity" evidence="19">
    <location>
        <position position="205"/>
    </location>
</feature>
<dbReference type="SUPFAM" id="SSF142695">
    <property type="entry name" value="RibA-like"/>
    <property type="match status" value="1"/>
</dbReference>
<dbReference type="Gene3D" id="3.40.50.10990">
    <property type="entry name" value="GTP cyclohydrolase II"/>
    <property type="match status" value="1"/>
</dbReference>
<evidence type="ECO:0000256" key="13">
    <source>
        <dbReference type="ARBA" id="ARBA00023134"/>
    </source>
</evidence>
<comment type="pathway">
    <text evidence="4 19">Cofactor biosynthesis; riboflavin biosynthesis; 5-amino-6-(D-ribitylamino)uracil from GTP: step 1/4.</text>
</comment>
<dbReference type="Pfam" id="PF00925">
    <property type="entry name" value="GTP_cyclohydro2"/>
    <property type="match status" value="1"/>
</dbReference>
<dbReference type="InterPro" id="IPR036144">
    <property type="entry name" value="RibA-like_sf"/>
</dbReference>
<evidence type="ECO:0000256" key="5">
    <source>
        <dbReference type="ARBA" id="ARBA00004904"/>
    </source>
</evidence>
<comment type="similarity">
    <text evidence="19">In the C-terminal section; belongs to the GTP cyclohydrolase II family.</text>
</comment>
<dbReference type="NCBIfam" id="NF006803">
    <property type="entry name" value="PRK09311.1"/>
    <property type="match status" value="1"/>
</dbReference>
<feature type="binding site" evidence="19">
    <location>
        <begin position="338"/>
        <end position="340"/>
    </location>
    <ligand>
        <name>GTP</name>
        <dbReference type="ChEBI" id="CHEBI:37565"/>
    </ligand>
</feature>
<dbReference type="PANTHER" id="PTHR21327:SF18">
    <property type="entry name" value="3,4-DIHYDROXY-2-BUTANONE 4-PHOSPHATE SYNTHASE"/>
    <property type="match status" value="1"/>
</dbReference>
<dbReference type="Proteomes" id="UP000050465">
    <property type="component" value="Unassembled WGS sequence"/>
</dbReference>
<dbReference type="EMBL" id="LJZR01000015">
    <property type="protein sequence ID" value="KPQ35020.1"/>
    <property type="molecule type" value="Genomic_DNA"/>
</dbReference>
<accession>A0A0P7YW86</accession>
<name>A0A0P7YW86_9CYAN</name>
<dbReference type="GO" id="GO:0005829">
    <property type="term" value="C:cytosol"/>
    <property type="evidence" value="ECO:0007669"/>
    <property type="project" value="TreeGrafter"/>
</dbReference>
<evidence type="ECO:0000256" key="17">
    <source>
        <dbReference type="ARBA" id="ARBA00043932"/>
    </source>
</evidence>
<comment type="caution">
    <text evidence="21">The sequence shown here is derived from an EMBL/GenBank/DDBJ whole genome shotgun (WGS) entry which is preliminary data.</text>
</comment>
<feature type="binding site" evidence="19">
    <location>
        <position position="400"/>
    </location>
    <ligand>
        <name>GTP</name>
        <dbReference type="ChEBI" id="CHEBI:37565"/>
    </ligand>
</feature>
<keyword evidence="12 19" id="KW-0460">Magnesium</keyword>
<comment type="cofactor">
    <cofactor evidence="2">
        <name>Mn(2+)</name>
        <dbReference type="ChEBI" id="CHEBI:29035"/>
    </cofactor>
</comment>
<dbReference type="SUPFAM" id="SSF55821">
    <property type="entry name" value="YrdC/RibB"/>
    <property type="match status" value="1"/>
</dbReference>
<feature type="site" description="Essential for DHBP synthase activity" evidence="19">
    <location>
        <position position="167"/>
    </location>
</feature>
<feature type="binding site" evidence="19">
    <location>
        <begin position="181"/>
        <end position="185"/>
    </location>
    <ligand>
        <name>D-ribulose 5-phosphate</name>
        <dbReference type="ChEBI" id="CHEBI:58121"/>
    </ligand>
</feature>
<comment type="catalytic activity">
    <reaction evidence="18 19">
        <text>GTP + 4 H2O = 2,5-diamino-6-hydroxy-4-(5-phosphoribosylamino)-pyrimidine + formate + 2 phosphate + 3 H(+)</text>
        <dbReference type="Rhea" id="RHEA:23704"/>
        <dbReference type="ChEBI" id="CHEBI:15377"/>
        <dbReference type="ChEBI" id="CHEBI:15378"/>
        <dbReference type="ChEBI" id="CHEBI:15740"/>
        <dbReference type="ChEBI" id="CHEBI:37565"/>
        <dbReference type="ChEBI" id="CHEBI:43474"/>
        <dbReference type="ChEBI" id="CHEBI:58614"/>
        <dbReference type="EC" id="3.5.4.25"/>
    </reaction>
</comment>
<dbReference type="GO" id="GO:0003935">
    <property type="term" value="F:GTP cyclohydrolase II activity"/>
    <property type="evidence" value="ECO:0007669"/>
    <property type="project" value="UniProtKB-UniRule"/>
</dbReference>
<feature type="binding site" evidence="19">
    <location>
        <position position="395"/>
    </location>
    <ligand>
        <name>GTP</name>
        <dbReference type="ChEBI" id="CHEBI:37565"/>
    </ligand>
</feature>
<feature type="binding site" evidence="19">
    <location>
        <position position="184"/>
    </location>
    <ligand>
        <name>Mg(2+)</name>
        <dbReference type="ChEBI" id="CHEBI:18420"/>
        <label>2</label>
    </ligand>
</feature>
<gene>
    <name evidence="21" type="primary">ribB-ribA</name>
    <name evidence="19" type="synonym">ribBA</name>
    <name evidence="21" type="ORF">HLUCCA11_12685</name>
</gene>
<protein>
    <recommendedName>
        <fullName evidence="19">Riboflavin biosynthesis protein RibBA</fullName>
    </recommendedName>
    <domain>
        <recommendedName>
            <fullName evidence="19">3,4-dihydroxy-2-butanone 4-phosphate synthase</fullName>
            <shortName evidence="19">DHBP synthase</shortName>
            <ecNumber evidence="19">4.1.99.12</ecNumber>
        </recommendedName>
    </domain>
    <domain>
        <recommendedName>
            <fullName evidence="19">GTP cyclohydrolase-2</fullName>
            <ecNumber evidence="19">3.5.4.25</ecNumber>
        </recommendedName>
        <alternativeName>
            <fullName evidence="19">GTP cyclohydrolase II</fullName>
        </alternativeName>
    </domain>
</protein>
<evidence type="ECO:0000256" key="7">
    <source>
        <dbReference type="ARBA" id="ARBA00022619"/>
    </source>
</evidence>
<feature type="binding site" evidence="19">
    <location>
        <position position="316"/>
    </location>
    <ligand>
        <name>GTP</name>
        <dbReference type="ChEBI" id="CHEBI:37565"/>
    </ligand>
</feature>
<feature type="region of interest" description="DHBP synthase" evidence="19">
    <location>
        <begin position="1"/>
        <end position="242"/>
    </location>
</feature>
<feature type="binding site" evidence="19">
    <location>
        <begin position="295"/>
        <end position="299"/>
    </location>
    <ligand>
        <name>GTP</name>
        <dbReference type="ChEBI" id="CHEBI:37565"/>
    </ligand>
</feature>
<evidence type="ECO:0000256" key="6">
    <source>
        <dbReference type="ARBA" id="ARBA00005520"/>
    </source>
</evidence>
<dbReference type="GO" id="GO:0008270">
    <property type="term" value="F:zinc ion binding"/>
    <property type="evidence" value="ECO:0007669"/>
    <property type="project" value="UniProtKB-UniRule"/>
</dbReference>
<dbReference type="UniPathway" id="UPA00275">
    <property type="reaction ID" value="UER00399"/>
</dbReference>
<keyword evidence="10 19" id="KW-0378">Hydrolase</keyword>
<dbReference type="EC" id="4.1.99.12" evidence="19"/>
<dbReference type="NCBIfam" id="TIGR00506">
    <property type="entry name" value="ribB"/>
    <property type="match status" value="1"/>
</dbReference>
<evidence type="ECO:0000313" key="22">
    <source>
        <dbReference type="Proteomes" id="UP000050465"/>
    </source>
</evidence>
<evidence type="ECO:0000256" key="15">
    <source>
        <dbReference type="ARBA" id="ARBA00023239"/>
    </source>
</evidence>
<dbReference type="InterPro" id="IPR032677">
    <property type="entry name" value="GTP_cyclohydro_II"/>
</dbReference>
<dbReference type="InterPro" id="IPR000422">
    <property type="entry name" value="DHBP_synthase_RibB"/>
</dbReference>
<dbReference type="InterPro" id="IPR016299">
    <property type="entry name" value="Riboflavin_synth_RibBA"/>
</dbReference>
<comment type="similarity">
    <text evidence="6 19">In the N-terminal section; belongs to the DHBP synthase family.</text>
</comment>
<comment type="catalytic activity">
    <reaction evidence="1 19">
        <text>D-ribulose 5-phosphate = (2S)-2-hydroxy-3-oxobutyl phosphate + formate + H(+)</text>
        <dbReference type="Rhea" id="RHEA:18457"/>
        <dbReference type="ChEBI" id="CHEBI:15378"/>
        <dbReference type="ChEBI" id="CHEBI:15740"/>
        <dbReference type="ChEBI" id="CHEBI:58121"/>
        <dbReference type="ChEBI" id="CHEBI:58830"/>
        <dbReference type="EC" id="4.1.99.12"/>
    </reaction>
</comment>
<organism evidence="21 22">
    <name type="scientific">Phormidesmis priestleyi Ana</name>
    <dbReference type="NCBI Taxonomy" id="1666911"/>
    <lineage>
        <taxon>Bacteria</taxon>
        <taxon>Bacillati</taxon>
        <taxon>Cyanobacteriota</taxon>
        <taxon>Cyanophyceae</taxon>
        <taxon>Leptolyngbyales</taxon>
        <taxon>Leptolyngbyaceae</taxon>
        <taxon>Phormidesmis</taxon>
    </lineage>
</organism>
<evidence type="ECO:0000313" key="21">
    <source>
        <dbReference type="EMBL" id="KPQ35020.1"/>
    </source>
</evidence>
<dbReference type="GO" id="GO:0005525">
    <property type="term" value="F:GTP binding"/>
    <property type="evidence" value="ECO:0007669"/>
    <property type="project" value="UniProtKB-KW"/>
</dbReference>
<dbReference type="PANTHER" id="PTHR21327">
    <property type="entry name" value="GTP CYCLOHYDROLASE II-RELATED"/>
    <property type="match status" value="1"/>
</dbReference>
<sequence>MVDAASAISDQNAKDQNANEFIAEGADLFRQNPDQAFEFDSIESALADLAAGRAIVVVDDEDRENEGDVICAAQFATPDMINFMAVEARGLICLAMTGDRLDELDLPLMVTSSPFEDENEQTAFTVSIDASTQLGVTTGISAEDRARTIQVAINSEAKPQDLRRPGHIFPLRAKAGGVLKRVGHTEAGVDLARLAGLYPAAVICEISNPDGSMARRPDLVGYAQRHGLKFISIADLISYRLRHERIVKREAVAEMPTKFGEFKVYAYRNELDGSEHIALVKGDPETFKSEPVMVRMHSECLTGDALGSLRCDCRMQLQAALKMIESAGKGVVVYLRQEGRGIGLVNKLKAYSLQDMGLDTVEANERLGLPVDQRNYGMGAQILMDLGVSQFRLITNNPRKIAGLKGYGLEMVDRLPLLIEATTYNASYLATKAQKLGHMLLQTYLVTVAIHWREEISHSEEEATTARYERLERLRNLGQRHNLITQEEARSVAVAVFGQMPLIAHLGLDQANLADPCWYTDPEHPYVQAVASLLDELIAWKDIDQLEFLISDGGDPFTQLKVKLDQQRFSWPTENRQSVMPSGVCQGLETQRIYVFSQHQGFSPH</sequence>
<comment type="pathway">
    <text evidence="5 19">Cofactor biosynthesis; riboflavin biosynthesis; 2-hydroxy-3-oxobutyl phosphate from D-ribulose 5-phosphate: step 1/1.</text>
</comment>
<dbReference type="STRING" id="1666911.HLUCCA11_12685"/>
<evidence type="ECO:0000256" key="12">
    <source>
        <dbReference type="ARBA" id="ARBA00022842"/>
    </source>
</evidence>
<dbReference type="PATRIC" id="fig|1666911.3.peg.4693"/>
<feature type="binding site" evidence="19">
    <location>
        <begin position="63"/>
        <end position="64"/>
    </location>
    <ligand>
        <name>D-ribulose 5-phosphate</name>
        <dbReference type="ChEBI" id="CHEBI:58121"/>
    </ligand>
</feature>
<evidence type="ECO:0000256" key="11">
    <source>
        <dbReference type="ARBA" id="ARBA00022833"/>
    </source>
</evidence>
<dbReference type="EC" id="3.5.4.25" evidence="19"/>
<proteinExistence type="inferred from homology"/>
<feature type="active site" description="Proton acceptor; for GTP cyclohydrolase activity" evidence="19">
    <location>
        <position position="372"/>
    </location>
</feature>
<dbReference type="AlphaFoldDB" id="A0A0P7YW86"/>
<evidence type="ECO:0000256" key="2">
    <source>
        <dbReference type="ARBA" id="ARBA00001936"/>
    </source>
</evidence>
<keyword evidence="14 19" id="KW-0464">Manganese</keyword>
<evidence type="ECO:0000259" key="20">
    <source>
        <dbReference type="Pfam" id="PF00925"/>
    </source>
</evidence>
<dbReference type="GO" id="GO:0000287">
    <property type="term" value="F:magnesium ion binding"/>
    <property type="evidence" value="ECO:0007669"/>
    <property type="project" value="UniProtKB-UniRule"/>
</dbReference>
<evidence type="ECO:0000256" key="9">
    <source>
        <dbReference type="ARBA" id="ARBA00022741"/>
    </source>
</evidence>
<keyword evidence="11 19" id="KW-0862">Zinc</keyword>
<dbReference type="InterPro" id="IPR017945">
    <property type="entry name" value="DHBP_synth_RibB-like_a/b_dom"/>
</dbReference>
<feature type="region of interest" description="GTP cyclohydrolase II" evidence="19">
    <location>
        <begin position="243"/>
        <end position="605"/>
    </location>
</feature>
<evidence type="ECO:0000256" key="14">
    <source>
        <dbReference type="ARBA" id="ARBA00023211"/>
    </source>
</evidence>
<dbReference type="NCBIfam" id="NF001591">
    <property type="entry name" value="PRK00393.1"/>
    <property type="match status" value="1"/>
</dbReference>
<feature type="binding site" evidence="19">
    <location>
        <position position="68"/>
    </location>
    <ligand>
        <name>D-ribulose 5-phosphate</name>
        <dbReference type="ChEBI" id="CHEBI:58121"/>
    </ligand>
</feature>
<dbReference type="HAMAP" id="MF_00179">
    <property type="entry name" value="RibA"/>
    <property type="match status" value="1"/>
</dbReference>
<comment type="cofactor">
    <cofactor evidence="19">
        <name>Mg(2+)</name>
        <dbReference type="ChEBI" id="CHEBI:18420"/>
    </cofactor>
    <cofactor evidence="19">
        <name>Mn(2+)</name>
        <dbReference type="ChEBI" id="CHEBI:29035"/>
    </cofactor>
    <text evidence="19">Binds 2 divalent metal cations per subunit. Magnesium or manganese.</text>
</comment>
<comment type="function">
    <text evidence="17 19">Catalyzes the conversion of GTP to 2,5-diamino-6-ribosylamino-4(3H)-pyrimidinone 5'-phosphate (DARP), formate and pyrophosphate.</text>
</comment>
<comment type="cofactor">
    <cofactor evidence="19">
        <name>Zn(2+)</name>
        <dbReference type="ChEBI" id="CHEBI:29105"/>
    </cofactor>
    <text evidence="19">Binds 1 zinc ion per subunit.</text>
</comment>
<evidence type="ECO:0000256" key="1">
    <source>
        <dbReference type="ARBA" id="ARBA00000141"/>
    </source>
</evidence>
<dbReference type="GO" id="GO:0008686">
    <property type="term" value="F:3,4-dihydroxy-2-butanone-4-phosphate synthase activity"/>
    <property type="evidence" value="ECO:0007669"/>
    <property type="project" value="UniProtKB-UniRule"/>
</dbReference>
<feature type="binding site" evidence="19">
    <location>
        <position position="64"/>
    </location>
    <ligand>
        <name>Mg(2+)</name>
        <dbReference type="ChEBI" id="CHEBI:18420"/>
        <label>1</label>
    </ligand>
</feature>
<dbReference type="NCBIfam" id="TIGR00505">
    <property type="entry name" value="ribA"/>
    <property type="match status" value="1"/>
</dbReference>
<evidence type="ECO:0000256" key="8">
    <source>
        <dbReference type="ARBA" id="ARBA00022723"/>
    </source>
</evidence>
<evidence type="ECO:0000256" key="18">
    <source>
        <dbReference type="ARBA" id="ARBA00049295"/>
    </source>
</evidence>
<evidence type="ECO:0000256" key="16">
    <source>
        <dbReference type="ARBA" id="ARBA00023268"/>
    </source>
</evidence>
<keyword evidence="9 19" id="KW-0547">Nucleotide-binding</keyword>
<feature type="binding site" evidence="19">
    <location>
        <position position="300"/>
    </location>
    <ligand>
        <name>Zn(2+)</name>
        <dbReference type="ChEBI" id="CHEBI:29105"/>
        <note>catalytic</note>
    </ligand>
</feature>
<feature type="binding site" evidence="19">
    <location>
        <position position="64"/>
    </location>
    <ligand>
        <name>Mg(2+)</name>
        <dbReference type="ChEBI" id="CHEBI:18420"/>
        <label>2</label>
    </ligand>
</feature>
<feature type="binding site" evidence="19">
    <location>
        <position position="205"/>
    </location>
    <ligand>
        <name>D-ribulose 5-phosphate</name>
        <dbReference type="ChEBI" id="CHEBI:58121"/>
    </ligand>
</feature>
<dbReference type="GO" id="GO:0030145">
    <property type="term" value="F:manganese ion binding"/>
    <property type="evidence" value="ECO:0007669"/>
    <property type="project" value="UniProtKB-UniRule"/>
</dbReference>
<dbReference type="FunFam" id="3.90.870.10:FF:000001">
    <property type="entry name" value="Riboflavin biosynthesis protein RibBA"/>
    <property type="match status" value="1"/>
</dbReference>